<gene>
    <name evidence="6" type="ORF">O3G_MSEX003309</name>
</gene>
<evidence type="ECO:0000313" key="7">
    <source>
        <dbReference type="Proteomes" id="UP000791440"/>
    </source>
</evidence>
<keyword evidence="5" id="KW-0732">Signal</keyword>
<dbReference type="GO" id="GO:0005213">
    <property type="term" value="F:structural constituent of egg chorion"/>
    <property type="evidence" value="ECO:0007669"/>
    <property type="project" value="InterPro"/>
</dbReference>
<reference evidence="6" key="1">
    <citation type="journal article" date="2016" name="Insect Biochem. Mol. Biol.">
        <title>Multifaceted biological insights from a draft genome sequence of the tobacco hornworm moth, Manduca sexta.</title>
        <authorList>
            <person name="Kanost M.R."/>
            <person name="Arrese E.L."/>
            <person name="Cao X."/>
            <person name="Chen Y.R."/>
            <person name="Chellapilla S."/>
            <person name="Goldsmith M.R."/>
            <person name="Grosse-Wilde E."/>
            <person name="Heckel D.G."/>
            <person name="Herndon N."/>
            <person name="Jiang H."/>
            <person name="Papanicolaou A."/>
            <person name="Qu J."/>
            <person name="Soulages J.L."/>
            <person name="Vogel H."/>
            <person name="Walters J."/>
            <person name="Waterhouse R.M."/>
            <person name="Ahn S.J."/>
            <person name="Almeida F.C."/>
            <person name="An C."/>
            <person name="Aqrawi P."/>
            <person name="Bretschneider A."/>
            <person name="Bryant W.B."/>
            <person name="Bucks S."/>
            <person name="Chao H."/>
            <person name="Chevignon G."/>
            <person name="Christen J.M."/>
            <person name="Clarke D.F."/>
            <person name="Dittmer N.T."/>
            <person name="Ferguson L.C.F."/>
            <person name="Garavelou S."/>
            <person name="Gordon K.H.J."/>
            <person name="Gunaratna R.T."/>
            <person name="Han Y."/>
            <person name="Hauser F."/>
            <person name="He Y."/>
            <person name="Heidel-Fischer H."/>
            <person name="Hirsh A."/>
            <person name="Hu Y."/>
            <person name="Jiang H."/>
            <person name="Kalra D."/>
            <person name="Klinner C."/>
            <person name="Konig C."/>
            <person name="Kovar C."/>
            <person name="Kroll A.R."/>
            <person name="Kuwar S.S."/>
            <person name="Lee S.L."/>
            <person name="Lehman R."/>
            <person name="Li K."/>
            <person name="Li Z."/>
            <person name="Liang H."/>
            <person name="Lovelace S."/>
            <person name="Lu Z."/>
            <person name="Mansfield J.H."/>
            <person name="McCulloch K.J."/>
            <person name="Mathew T."/>
            <person name="Morton B."/>
            <person name="Muzny D.M."/>
            <person name="Neunemann D."/>
            <person name="Ongeri F."/>
            <person name="Pauchet Y."/>
            <person name="Pu L.L."/>
            <person name="Pyrousis I."/>
            <person name="Rao X.J."/>
            <person name="Redding A."/>
            <person name="Roesel C."/>
            <person name="Sanchez-Gracia A."/>
            <person name="Schaack S."/>
            <person name="Shukla A."/>
            <person name="Tetreau G."/>
            <person name="Wang Y."/>
            <person name="Xiong G.H."/>
            <person name="Traut W."/>
            <person name="Walsh T.K."/>
            <person name="Worley K.C."/>
            <person name="Wu D."/>
            <person name="Wu W."/>
            <person name="Wu Y.Q."/>
            <person name="Zhang X."/>
            <person name="Zou Z."/>
            <person name="Zucker H."/>
            <person name="Briscoe A.D."/>
            <person name="Burmester T."/>
            <person name="Clem R.J."/>
            <person name="Feyereisen R."/>
            <person name="Grimmelikhuijzen C.J.P."/>
            <person name="Hamodrakas S.J."/>
            <person name="Hansson B.S."/>
            <person name="Huguet E."/>
            <person name="Jermiin L.S."/>
            <person name="Lan Q."/>
            <person name="Lehman H.K."/>
            <person name="Lorenzen M."/>
            <person name="Merzendorfer H."/>
            <person name="Michalopoulos I."/>
            <person name="Morton D.B."/>
            <person name="Muthukrishnan S."/>
            <person name="Oakeshott J.G."/>
            <person name="Palmer W."/>
            <person name="Park Y."/>
            <person name="Passarelli A.L."/>
            <person name="Rozas J."/>
            <person name="Schwartz L.M."/>
            <person name="Smith W."/>
            <person name="Southgate A."/>
            <person name="Vilcinskas A."/>
            <person name="Vogt R."/>
            <person name="Wang P."/>
            <person name="Werren J."/>
            <person name="Yu X.Q."/>
            <person name="Zhou J.J."/>
            <person name="Brown S.J."/>
            <person name="Scherer S.E."/>
            <person name="Richards S."/>
            <person name="Blissard G.W."/>
        </authorList>
    </citation>
    <scope>NUCLEOTIDE SEQUENCE</scope>
</reference>
<dbReference type="Pfam" id="PF01723">
    <property type="entry name" value="Chorion_1"/>
    <property type="match status" value="1"/>
</dbReference>
<keyword evidence="7" id="KW-1185">Reference proteome</keyword>
<comment type="caution">
    <text evidence="6">The sequence shown here is derived from an EMBL/GenBank/DDBJ whole genome shotgun (WGS) entry which is preliminary data.</text>
</comment>
<organism evidence="6 7">
    <name type="scientific">Manduca sexta</name>
    <name type="common">Tobacco hawkmoth</name>
    <name type="synonym">Tobacco hornworm</name>
    <dbReference type="NCBI Taxonomy" id="7130"/>
    <lineage>
        <taxon>Eukaryota</taxon>
        <taxon>Metazoa</taxon>
        <taxon>Ecdysozoa</taxon>
        <taxon>Arthropoda</taxon>
        <taxon>Hexapoda</taxon>
        <taxon>Insecta</taxon>
        <taxon>Pterygota</taxon>
        <taxon>Neoptera</taxon>
        <taxon>Endopterygota</taxon>
        <taxon>Lepidoptera</taxon>
        <taxon>Glossata</taxon>
        <taxon>Ditrysia</taxon>
        <taxon>Bombycoidea</taxon>
        <taxon>Sphingidae</taxon>
        <taxon>Sphinginae</taxon>
        <taxon>Sphingini</taxon>
        <taxon>Manduca</taxon>
    </lineage>
</organism>
<feature type="signal peptide" evidence="5">
    <location>
        <begin position="1"/>
        <end position="21"/>
    </location>
</feature>
<feature type="chain" id="PRO_5038324394" evidence="5">
    <location>
        <begin position="22"/>
        <end position="120"/>
    </location>
</feature>
<proteinExistence type="inferred from homology"/>
<evidence type="ECO:0000256" key="4">
    <source>
        <dbReference type="RuleBase" id="RU004378"/>
    </source>
</evidence>
<protein>
    <submittedName>
        <fullName evidence="6">Uncharacterized protein</fullName>
    </submittedName>
</protein>
<dbReference type="EMBL" id="JH668310">
    <property type="protein sequence ID" value="KAG6444464.1"/>
    <property type="molecule type" value="Genomic_DNA"/>
</dbReference>
<reference evidence="6" key="2">
    <citation type="submission" date="2020-12" db="EMBL/GenBank/DDBJ databases">
        <authorList>
            <person name="Kanost M."/>
        </authorList>
    </citation>
    <scope>NUCLEOTIDE SEQUENCE</scope>
</reference>
<dbReference type="EMBL" id="JH668310">
    <property type="protein sequence ID" value="KAG6444463.1"/>
    <property type="molecule type" value="Genomic_DNA"/>
</dbReference>
<dbReference type="InterPro" id="IPR002635">
    <property type="entry name" value="Chorion"/>
</dbReference>
<accession>A0A921YRV9</accession>
<evidence type="ECO:0000256" key="2">
    <source>
        <dbReference type="ARBA" id="ARBA00005906"/>
    </source>
</evidence>
<sequence length="120" mass="11458">MSTFAFFVLCAQACLISSVYSQYLGCGPALAPAMAMGVPAMPLAAPMYDPIVRGGCGAAYGGSGIGNLAVAGELPVAGTTAVAGQVPIIGAVEFGGPAAAAGAVTIAGSCGCGCGAPYMY</sequence>
<keyword evidence="3" id="KW-0677">Repeat</keyword>
<evidence type="ECO:0000256" key="3">
    <source>
        <dbReference type="ARBA" id="ARBA00022737"/>
    </source>
</evidence>
<comment type="similarity">
    <text evidence="2 4">Belongs to the chorion protein family.</text>
</comment>
<comment type="function">
    <text evidence="1">This protein is one of many from the eggshell of the silk moth.</text>
</comment>
<name>A0A921YRV9_MANSE</name>
<dbReference type="AlphaFoldDB" id="A0A921YRV9"/>
<evidence type="ECO:0000256" key="1">
    <source>
        <dbReference type="ARBA" id="ARBA00003434"/>
    </source>
</evidence>
<dbReference type="Proteomes" id="UP000791440">
    <property type="component" value="Unassembled WGS sequence"/>
</dbReference>
<dbReference type="GO" id="GO:0007304">
    <property type="term" value="P:chorion-containing eggshell formation"/>
    <property type="evidence" value="ECO:0007669"/>
    <property type="project" value="InterPro"/>
</dbReference>
<evidence type="ECO:0000256" key="5">
    <source>
        <dbReference type="SAM" id="SignalP"/>
    </source>
</evidence>
<evidence type="ECO:0000313" key="6">
    <source>
        <dbReference type="EMBL" id="KAG6444463.1"/>
    </source>
</evidence>
<dbReference type="GO" id="GO:0042600">
    <property type="term" value="C:egg chorion"/>
    <property type="evidence" value="ECO:0007669"/>
    <property type="project" value="InterPro"/>
</dbReference>